<keyword evidence="1" id="KW-0732">Signal</keyword>
<name>A0A3A8PWW5_9BACT</name>
<gene>
    <name evidence="2" type="ORF">D7W81_27360</name>
</gene>
<feature type="chain" id="PRO_5017296930" description="Outer membrane protein beta-barrel domain-containing protein" evidence="1">
    <location>
        <begin position="26"/>
        <end position="356"/>
    </location>
</feature>
<dbReference type="Proteomes" id="UP000267003">
    <property type="component" value="Unassembled WGS sequence"/>
</dbReference>
<organism evidence="2 3">
    <name type="scientific">Corallococcus aberystwythensis</name>
    <dbReference type="NCBI Taxonomy" id="2316722"/>
    <lineage>
        <taxon>Bacteria</taxon>
        <taxon>Pseudomonadati</taxon>
        <taxon>Myxococcota</taxon>
        <taxon>Myxococcia</taxon>
        <taxon>Myxococcales</taxon>
        <taxon>Cystobacterineae</taxon>
        <taxon>Myxococcaceae</taxon>
        <taxon>Corallococcus</taxon>
    </lineage>
</organism>
<feature type="signal peptide" evidence="1">
    <location>
        <begin position="1"/>
        <end position="25"/>
    </location>
</feature>
<protein>
    <recommendedName>
        <fullName evidence="4">Outer membrane protein beta-barrel domain-containing protein</fullName>
    </recommendedName>
</protein>
<reference evidence="3" key="1">
    <citation type="submission" date="2018-09" db="EMBL/GenBank/DDBJ databases">
        <authorList>
            <person name="Livingstone P.G."/>
            <person name="Whitworth D.E."/>
        </authorList>
    </citation>
    <scope>NUCLEOTIDE SEQUENCE [LARGE SCALE GENOMIC DNA]</scope>
    <source>
        <strain evidence="3">AB050A</strain>
    </source>
</reference>
<evidence type="ECO:0000313" key="2">
    <source>
        <dbReference type="EMBL" id="RKH59421.1"/>
    </source>
</evidence>
<proteinExistence type="predicted"/>
<evidence type="ECO:0000256" key="1">
    <source>
        <dbReference type="SAM" id="SignalP"/>
    </source>
</evidence>
<sequence length="356" mass="38186">MLPPTLAGMRNLLLALGLSLAPVLAAEAQEPTEECRPLRERMLKGHLFQVPILQQGALITTHVGVRTGVARYDIPDVPVGDTRQRDTLLLGLQETLDVGLRLTDWLALTGFARGSTALGTTPPSLFVEGATLDLIGQAGLVLRLLRNEPSGTQLSLRAAVGHDRGKTLTVLPFARAIVNNPLLTVDSVLDGNFRESLLVPASETSAGGGAYLAQALGASFSLQASAAAEYAWQKREPFDVVAGARVEQDTYAVRVDLAAALTADLRPGLGIPIAVMGEYLFRTGRQTSVYNPDRTLHSSSLALGVYYSGRQHLQFGVGAATTLKSEPRRSQDSEGQMRESGEPTLSYAQLILRYIF</sequence>
<dbReference type="AlphaFoldDB" id="A0A3A8PWW5"/>
<evidence type="ECO:0000313" key="3">
    <source>
        <dbReference type="Proteomes" id="UP000267003"/>
    </source>
</evidence>
<accession>A0A3A8PWW5</accession>
<comment type="caution">
    <text evidence="2">The sequence shown here is derived from an EMBL/GenBank/DDBJ whole genome shotgun (WGS) entry which is preliminary data.</text>
</comment>
<evidence type="ECO:0008006" key="4">
    <source>
        <dbReference type="Google" id="ProtNLM"/>
    </source>
</evidence>
<dbReference type="EMBL" id="RAWK01000188">
    <property type="protein sequence ID" value="RKH59421.1"/>
    <property type="molecule type" value="Genomic_DNA"/>
</dbReference>
<keyword evidence="3" id="KW-1185">Reference proteome</keyword>